<name>A0A4Q8M7M4_9GAMM</name>
<reference evidence="1 2" key="1">
    <citation type="submission" date="2019-02" db="EMBL/GenBank/DDBJ databases">
        <title>WGS of Pseudoxanthomonas species novum from clinical isolates.</title>
        <authorList>
            <person name="Bernier A.-M."/>
            <person name="Bernard K."/>
            <person name="Vachon A."/>
        </authorList>
    </citation>
    <scope>NUCLEOTIDE SEQUENCE [LARGE SCALE GENOMIC DNA]</scope>
    <source>
        <strain evidence="1 2">NML130969</strain>
    </source>
</reference>
<protein>
    <submittedName>
        <fullName evidence="1">Uncharacterized protein</fullName>
    </submittedName>
</protein>
<sequence length="127" mass="13232">MTLEDIYLDFRTAPVGNLSATSALSETAIFAASRLAPAAAAGTAIGTGISYLIQTYDPSLDDAIGGTIAASLDNFQAAGSDIEKGHYESAYDDMFGFPLTNSFAPLGDWDVSSFMVDYYSSGGGCGW</sequence>
<comment type="caution">
    <text evidence="1">The sequence shown here is derived from an EMBL/GenBank/DDBJ whole genome shotgun (WGS) entry which is preliminary data.</text>
</comment>
<evidence type="ECO:0000313" key="1">
    <source>
        <dbReference type="EMBL" id="TAA44924.1"/>
    </source>
</evidence>
<organism evidence="1 2">
    <name type="scientific">Pseudoxanthomonas winnipegensis</name>
    <dbReference type="NCBI Taxonomy" id="2480810"/>
    <lineage>
        <taxon>Bacteria</taxon>
        <taxon>Pseudomonadati</taxon>
        <taxon>Pseudomonadota</taxon>
        <taxon>Gammaproteobacteria</taxon>
        <taxon>Lysobacterales</taxon>
        <taxon>Lysobacteraceae</taxon>
        <taxon>Pseudoxanthomonas</taxon>
    </lineage>
</organism>
<dbReference type="Proteomes" id="UP000294164">
    <property type="component" value="Unassembled WGS sequence"/>
</dbReference>
<dbReference type="AlphaFoldDB" id="A0A4Q8M7M4"/>
<accession>A0A4Q8M7M4</accession>
<evidence type="ECO:0000313" key="2">
    <source>
        <dbReference type="Proteomes" id="UP000294164"/>
    </source>
</evidence>
<proteinExistence type="predicted"/>
<dbReference type="EMBL" id="SHMG01000003">
    <property type="protein sequence ID" value="TAA44924.1"/>
    <property type="molecule type" value="Genomic_DNA"/>
</dbReference>
<dbReference type="OrthoDB" id="5958179at2"/>
<gene>
    <name evidence="1" type="ORF">EA655_08485</name>
</gene>